<reference evidence="8 9" key="1">
    <citation type="submission" date="2016-04" db="EMBL/GenBank/DDBJ databases">
        <title>Genome sequence of Clostridium magnum DSM 2767.</title>
        <authorList>
            <person name="Poehlein A."/>
            <person name="Uhlig R."/>
            <person name="Fischer R."/>
            <person name="Bahl H."/>
            <person name="Daniel R."/>
        </authorList>
    </citation>
    <scope>NUCLEOTIDE SEQUENCE [LARGE SCALE GENOMIC DNA]</scope>
    <source>
        <strain evidence="8 9">DSM 2767</strain>
    </source>
</reference>
<evidence type="ECO:0000313" key="9">
    <source>
        <dbReference type="Proteomes" id="UP000076603"/>
    </source>
</evidence>
<keyword evidence="2" id="KW-0004">4Fe-4S</keyword>
<dbReference type="SFLD" id="SFLDG01086">
    <property type="entry name" value="elongater_protein-like"/>
    <property type="match status" value="1"/>
</dbReference>
<evidence type="ECO:0000256" key="4">
    <source>
        <dbReference type="ARBA" id="ARBA00022723"/>
    </source>
</evidence>
<dbReference type="STRING" id="1121326.CLMAG_01020"/>
<feature type="domain" description="Radical SAM core" evidence="7">
    <location>
        <begin position="18"/>
        <end position="258"/>
    </location>
</feature>
<dbReference type="GO" id="GO:0005840">
    <property type="term" value="C:ribosome"/>
    <property type="evidence" value="ECO:0007669"/>
    <property type="project" value="UniProtKB-KW"/>
</dbReference>
<keyword evidence="8" id="KW-0687">Ribonucleoprotein</keyword>
<dbReference type="RefSeq" id="WP_066616446.1">
    <property type="nucleotide sequence ID" value="NZ_FQXL01000034.1"/>
</dbReference>
<dbReference type="OrthoDB" id="9801689at2"/>
<evidence type="ECO:0000259" key="7">
    <source>
        <dbReference type="PROSITE" id="PS51918"/>
    </source>
</evidence>
<accession>A0A161X0V4</accession>
<keyword evidence="8" id="KW-0689">Ribosomal protein</keyword>
<dbReference type="InterPro" id="IPR007197">
    <property type="entry name" value="rSAM"/>
</dbReference>
<name>A0A161X0V4_9CLOT</name>
<evidence type="ECO:0000313" key="8">
    <source>
        <dbReference type="EMBL" id="KZL93098.1"/>
    </source>
</evidence>
<proteinExistence type="predicted"/>
<dbReference type="GO" id="GO:0046872">
    <property type="term" value="F:metal ion binding"/>
    <property type="evidence" value="ECO:0007669"/>
    <property type="project" value="UniProtKB-KW"/>
</dbReference>
<dbReference type="InterPro" id="IPR005911">
    <property type="entry name" value="YhcC-like"/>
</dbReference>
<keyword evidence="5" id="KW-0408">Iron</keyword>
<dbReference type="PROSITE" id="PS51918">
    <property type="entry name" value="RADICAL_SAM"/>
    <property type="match status" value="1"/>
</dbReference>
<dbReference type="PANTHER" id="PTHR11135">
    <property type="entry name" value="HISTONE ACETYLTRANSFERASE-RELATED"/>
    <property type="match status" value="1"/>
</dbReference>
<dbReference type="Pfam" id="PF16199">
    <property type="entry name" value="Radical_SAM_C"/>
    <property type="match status" value="1"/>
</dbReference>
<dbReference type="SFLD" id="SFLDG01091">
    <property type="entry name" value="uncharacterized_CHP01210-like"/>
    <property type="match status" value="1"/>
</dbReference>
<dbReference type="EMBL" id="LWAE01000001">
    <property type="protein sequence ID" value="KZL93098.1"/>
    <property type="molecule type" value="Genomic_DNA"/>
</dbReference>
<dbReference type="SFLD" id="SFLDS00029">
    <property type="entry name" value="Radical_SAM"/>
    <property type="match status" value="1"/>
</dbReference>
<dbReference type="PATRIC" id="fig|1121326.3.peg.89"/>
<dbReference type="InterPro" id="IPR023404">
    <property type="entry name" value="rSAM_horseshoe"/>
</dbReference>
<keyword evidence="9" id="KW-1185">Reference proteome</keyword>
<keyword evidence="8" id="KW-0808">Transferase</keyword>
<dbReference type="Gene3D" id="3.80.30.20">
    <property type="entry name" value="tm_1862 like domain"/>
    <property type="match status" value="1"/>
</dbReference>
<keyword evidence="3" id="KW-0949">S-adenosyl-L-methionine</keyword>
<keyword evidence="6" id="KW-0411">Iron-sulfur</keyword>
<dbReference type="InterPro" id="IPR032432">
    <property type="entry name" value="Radical_SAM_C"/>
</dbReference>
<dbReference type="SMART" id="SM00729">
    <property type="entry name" value="Elp3"/>
    <property type="match status" value="1"/>
</dbReference>
<comment type="cofactor">
    <cofactor evidence="1">
        <name>[4Fe-4S] cluster</name>
        <dbReference type="ChEBI" id="CHEBI:49883"/>
    </cofactor>
</comment>
<gene>
    <name evidence="8" type="primary">rimO_1</name>
    <name evidence="8" type="ORF">CLMAG_01020</name>
</gene>
<dbReference type="AlphaFoldDB" id="A0A161X0V4"/>
<dbReference type="InterPro" id="IPR006638">
    <property type="entry name" value="Elp3/MiaA/NifB-like_rSAM"/>
</dbReference>
<comment type="caution">
    <text evidence="8">The sequence shown here is derived from an EMBL/GenBank/DDBJ whole genome shotgun (WGS) entry which is preliminary data.</text>
</comment>
<evidence type="ECO:0000256" key="6">
    <source>
        <dbReference type="ARBA" id="ARBA00023014"/>
    </source>
</evidence>
<protein>
    <submittedName>
        <fullName evidence="8">Ribosomal protein S12 methylthiotransferase RimO</fullName>
    </submittedName>
</protein>
<evidence type="ECO:0000256" key="3">
    <source>
        <dbReference type="ARBA" id="ARBA00022691"/>
    </source>
</evidence>
<dbReference type="GO" id="GO:0016740">
    <property type="term" value="F:transferase activity"/>
    <property type="evidence" value="ECO:0007669"/>
    <property type="project" value="UniProtKB-KW"/>
</dbReference>
<dbReference type="PANTHER" id="PTHR11135:SF1">
    <property type="entry name" value="PROTEIN YHCC"/>
    <property type="match status" value="1"/>
</dbReference>
<dbReference type="Pfam" id="PF04055">
    <property type="entry name" value="Radical_SAM"/>
    <property type="match status" value="1"/>
</dbReference>
<keyword evidence="4" id="KW-0479">Metal-binding</keyword>
<evidence type="ECO:0000256" key="2">
    <source>
        <dbReference type="ARBA" id="ARBA00022485"/>
    </source>
</evidence>
<sequence length="310" mass="35645">MLWGDKRYYNLNYFLRQKFGCKVFKISLDAGFSCPNRDGTISKGGCIFCSERGSGDFAGNRSFSIEDQFVHIKEIMNKKWKEGKYIAYFQAYTNTYASIETLREKYGEAVNQDGVVALAIATRPDCLGEDVLKLLEEFNKKVYTWMELGLQTSNEETAQKINRGYRLQVFEKAVKDLRSRNIDVVAHVIFGLPGETKEDMLDTVRYVTSKDIQGVKFHLLHLMQNTPLVKFYDSGELKFMTQNEYIDIICSAIAMTPSNIVIHRLTGDSPRNLLIGPQWSLKKWEILNSIDLELKERNLYQGIYSNEKAV</sequence>
<evidence type="ECO:0000256" key="1">
    <source>
        <dbReference type="ARBA" id="ARBA00001966"/>
    </source>
</evidence>
<dbReference type="InterPro" id="IPR058240">
    <property type="entry name" value="rSAM_sf"/>
</dbReference>
<evidence type="ECO:0000256" key="5">
    <source>
        <dbReference type="ARBA" id="ARBA00023004"/>
    </source>
</evidence>
<dbReference type="InterPro" id="IPR039661">
    <property type="entry name" value="ELP3"/>
</dbReference>
<dbReference type="GO" id="GO:0051539">
    <property type="term" value="F:4 iron, 4 sulfur cluster binding"/>
    <property type="evidence" value="ECO:0007669"/>
    <property type="project" value="UniProtKB-KW"/>
</dbReference>
<organism evidence="8 9">
    <name type="scientific">Clostridium magnum DSM 2767</name>
    <dbReference type="NCBI Taxonomy" id="1121326"/>
    <lineage>
        <taxon>Bacteria</taxon>
        <taxon>Bacillati</taxon>
        <taxon>Bacillota</taxon>
        <taxon>Clostridia</taxon>
        <taxon>Eubacteriales</taxon>
        <taxon>Clostridiaceae</taxon>
        <taxon>Clostridium</taxon>
    </lineage>
</organism>
<dbReference type="Proteomes" id="UP000076603">
    <property type="component" value="Unassembled WGS sequence"/>
</dbReference>
<dbReference type="NCBIfam" id="TIGR01212">
    <property type="entry name" value="TIGR01212 family radical SAM protein"/>
    <property type="match status" value="1"/>
</dbReference>
<dbReference type="SUPFAM" id="SSF102114">
    <property type="entry name" value="Radical SAM enzymes"/>
    <property type="match status" value="1"/>
</dbReference>